<keyword evidence="1" id="KW-1133">Transmembrane helix</keyword>
<keyword evidence="3" id="KW-1185">Reference proteome</keyword>
<feature type="transmembrane region" description="Helical" evidence="1">
    <location>
        <begin position="42"/>
        <end position="61"/>
    </location>
</feature>
<sequence>MIVADVIVLVVTWRSTFHLWRRGKRLGMNLPITTCLMRDGTVYFLVLLGMNTIDLLVTLAWQWRMLGLEPVVIQLPPVVVSRFLLGLRSCAERGCTVDARVSSVVFAGHSVLGDIGAPLGYVCGDERSFAPDGDAQDTPGAQDSLSACTAPRGACARARCGRNGQVHDVASLERGF</sequence>
<dbReference type="Proteomes" id="UP000703269">
    <property type="component" value="Unassembled WGS sequence"/>
</dbReference>
<dbReference type="AlphaFoldDB" id="A0A9P3GMS1"/>
<proteinExistence type="predicted"/>
<dbReference type="OrthoDB" id="2756573at2759"/>
<gene>
    <name evidence="2" type="ORF">PsYK624_145080</name>
</gene>
<reference evidence="2 3" key="1">
    <citation type="submission" date="2021-08" db="EMBL/GenBank/DDBJ databases">
        <title>Draft Genome Sequence of Phanerochaete sordida strain YK-624.</title>
        <authorList>
            <person name="Mori T."/>
            <person name="Dohra H."/>
            <person name="Suzuki T."/>
            <person name="Kawagishi H."/>
            <person name="Hirai H."/>
        </authorList>
    </citation>
    <scope>NUCLEOTIDE SEQUENCE [LARGE SCALE GENOMIC DNA]</scope>
    <source>
        <strain evidence="2 3">YK-624</strain>
    </source>
</reference>
<comment type="caution">
    <text evidence="2">The sequence shown here is derived from an EMBL/GenBank/DDBJ whole genome shotgun (WGS) entry which is preliminary data.</text>
</comment>
<dbReference type="EMBL" id="BPQB01000085">
    <property type="protein sequence ID" value="GJE98282.1"/>
    <property type="molecule type" value="Genomic_DNA"/>
</dbReference>
<accession>A0A9P3GMS1</accession>
<keyword evidence="1" id="KW-0812">Transmembrane</keyword>
<name>A0A9P3GMS1_9APHY</name>
<organism evidence="2 3">
    <name type="scientific">Phanerochaete sordida</name>
    <dbReference type="NCBI Taxonomy" id="48140"/>
    <lineage>
        <taxon>Eukaryota</taxon>
        <taxon>Fungi</taxon>
        <taxon>Dikarya</taxon>
        <taxon>Basidiomycota</taxon>
        <taxon>Agaricomycotina</taxon>
        <taxon>Agaricomycetes</taxon>
        <taxon>Polyporales</taxon>
        <taxon>Phanerochaetaceae</taxon>
        <taxon>Phanerochaete</taxon>
    </lineage>
</organism>
<keyword evidence="1" id="KW-0472">Membrane</keyword>
<protein>
    <submittedName>
        <fullName evidence="2">Uncharacterized protein</fullName>
    </submittedName>
</protein>
<evidence type="ECO:0000313" key="2">
    <source>
        <dbReference type="EMBL" id="GJE98282.1"/>
    </source>
</evidence>
<evidence type="ECO:0000313" key="3">
    <source>
        <dbReference type="Proteomes" id="UP000703269"/>
    </source>
</evidence>
<evidence type="ECO:0000256" key="1">
    <source>
        <dbReference type="SAM" id="Phobius"/>
    </source>
</evidence>